<protein>
    <recommendedName>
        <fullName evidence="4">Flagellin</fullName>
    </recommendedName>
</protein>
<dbReference type="Gene3D" id="6.10.280.190">
    <property type="match status" value="1"/>
</dbReference>
<gene>
    <name evidence="7" type="ORF">GCM10009126_22450</name>
</gene>
<evidence type="ECO:0000256" key="1">
    <source>
        <dbReference type="ARBA" id="ARBA00005709"/>
    </source>
</evidence>
<evidence type="ECO:0000256" key="2">
    <source>
        <dbReference type="ARBA" id="ARBA00022525"/>
    </source>
</evidence>
<dbReference type="PANTHER" id="PTHR42792">
    <property type="entry name" value="FLAGELLIN"/>
    <property type="match status" value="1"/>
</dbReference>
<dbReference type="RefSeq" id="WP_343882862.1">
    <property type="nucleotide sequence ID" value="NZ_BAAAFO010000003.1"/>
</dbReference>
<dbReference type="Pfam" id="PF00700">
    <property type="entry name" value="Flagellin_C"/>
    <property type="match status" value="1"/>
</dbReference>
<dbReference type="PRINTS" id="PR00207">
    <property type="entry name" value="FLAGELLIN"/>
</dbReference>
<sequence>MVMSVNTNISSLNAQNNLAKSQSKLSTAIERLSSGMKINSAKDDAAGLAISTRFTTQINGLNQAVSNANDGISLAQTTESALNEVTNNMQRIRTLAVQSANATNSDSDRAALDAEVQQRLAEITRISQQTTFNGRHVLDGTFGTAAFQIGANVGETISVNLSQGAGASQVGQIASATSASGVFAASADVTAVVGSAKVGVADAAAATSFQFGGVTLSAAAVGGRTMADLATALNTSLDSGANAGKYTITADGTTGLTITQNVASTDAMTVTAGTNATVGAVVAGVTGVTQGDPTPLTLNSGDFTLQAGSGAAVGIEGTFKDAAGLAAAINAKGISGVSAFADQDGKLHLASQEALTVGGTKGGTGAGNLGFNTTVYDIAGDLASSNVKTVAGANDTISRIDSALGTISSMRSDLGAVQNRFSSTIANLQTISQNLSASRSQIQDADFAAETANMSSANILQQAGVSVLAQANATTQSVLKLLQ</sequence>
<proteinExistence type="inferred from homology"/>
<name>A0ABP3E9S4_9GAMM</name>
<dbReference type="Gene3D" id="6.10.10.10">
    <property type="entry name" value="Flagellar export chaperone, C-terminal domain"/>
    <property type="match status" value="1"/>
</dbReference>
<evidence type="ECO:0000259" key="5">
    <source>
        <dbReference type="Pfam" id="PF00669"/>
    </source>
</evidence>
<comment type="function">
    <text evidence="4">Flagellin is the subunit protein which polymerizes to form the filaments of bacterial flagella.</text>
</comment>
<dbReference type="Gene3D" id="1.20.1330.10">
    <property type="entry name" value="f41 fragment of flagellin, N-terminal domain"/>
    <property type="match status" value="1"/>
</dbReference>
<keyword evidence="8" id="KW-1185">Reference proteome</keyword>
<evidence type="ECO:0000313" key="7">
    <source>
        <dbReference type="EMBL" id="GAA0256775.1"/>
    </source>
</evidence>
<dbReference type="EMBL" id="BAAAFO010000003">
    <property type="protein sequence ID" value="GAA0256775.1"/>
    <property type="molecule type" value="Genomic_DNA"/>
</dbReference>
<keyword evidence="7" id="KW-0282">Flagellum</keyword>
<keyword evidence="2 4" id="KW-0964">Secreted</keyword>
<evidence type="ECO:0000256" key="3">
    <source>
        <dbReference type="ARBA" id="ARBA00023143"/>
    </source>
</evidence>
<feature type="domain" description="Flagellin N-terminal" evidence="5">
    <location>
        <begin position="5"/>
        <end position="141"/>
    </location>
</feature>
<dbReference type="Proteomes" id="UP001500657">
    <property type="component" value="Unassembled WGS sequence"/>
</dbReference>
<comment type="caution">
    <text evidence="7">The sequence shown here is derived from an EMBL/GenBank/DDBJ whole genome shotgun (WGS) entry which is preliminary data.</text>
</comment>
<organism evidence="7 8">
    <name type="scientific">Rhodanobacter caeni</name>
    <dbReference type="NCBI Taxonomy" id="657654"/>
    <lineage>
        <taxon>Bacteria</taxon>
        <taxon>Pseudomonadati</taxon>
        <taxon>Pseudomonadota</taxon>
        <taxon>Gammaproteobacteria</taxon>
        <taxon>Lysobacterales</taxon>
        <taxon>Rhodanobacteraceae</taxon>
        <taxon>Rhodanobacter</taxon>
    </lineage>
</organism>
<keyword evidence="7" id="KW-0969">Cilium</keyword>
<evidence type="ECO:0000259" key="6">
    <source>
        <dbReference type="Pfam" id="PF00700"/>
    </source>
</evidence>
<dbReference type="Pfam" id="PF00669">
    <property type="entry name" value="Flagellin_N"/>
    <property type="match status" value="1"/>
</dbReference>
<feature type="domain" description="Flagellin C-terminal" evidence="6">
    <location>
        <begin position="398"/>
        <end position="482"/>
    </location>
</feature>
<evidence type="ECO:0000313" key="8">
    <source>
        <dbReference type="Proteomes" id="UP001500657"/>
    </source>
</evidence>
<dbReference type="SUPFAM" id="SSF64518">
    <property type="entry name" value="Phase 1 flagellin"/>
    <property type="match status" value="1"/>
</dbReference>
<keyword evidence="3 4" id="KW-0975">Bacterial flagellum</keyword>
<dbReference type="InterPro" id="IPR042187">
    <property type="entry name" value="Flagellin_C_sub2"/>
</dbReference>
<comment type="subcellular location">
    <subcellularLocation>
        <location evidence="4">Secreted</location>
    </subcellularLocation>
    <subcellularLocation>
        <location evidence="4">Bacterial flagellum</location>
    </subcellularLocation>
</comment>
<reference evidence="8" key="1">
    <citation type="journal article" date="2019" name="Int. J. Syst. Evol. Microbiol.">
        <title>The Global Catalogue of Microorganisms (GCM) 10K type strain sequencing project: providing services to taxonomists for standard genome sequencing and annotation.</title>
        <authorList>
            <consortium name="The Broad Institute Genomics Platform"/>
            <consortium name="The Broad Institute Genome Sequencing Center for Infectious Disease"/>
            <person name="Wu L."/>
            <person name="Ma J."/>
        </authorList>
    </citation>
    <scope>NUCLEOTIDE SEQUENCE [LARGE SCALE GENOMIC DNA]</scope>
    <source>
        <strain evidence="8">JCM 16242</strain>
    </source>
</reference>
<dbReference type="Gene3D" id="2.30.220.10">
    <property type="entry name" value="f41 fragment of flagellin, C-terminal domain"/>
    <property type="match status" value="1"/>
</dbReference>
<dbReference type="InterPro" id="IPR046358">
    <property type="entry name" value="Flagellin_C"/>
</dbReference>
<dbReference type="Gene3D" id="2.170.280.10">
    <property type="entry name" value="f41 fragment of flagellin, middle domain"/>
    <property type="match status" value="1"/>
</dbReference>
<dbReference type="InterPro" id="IPR001492">
    <property type="entry name" value="Flagellin"/>
</dbReference>
<accession>A0ABP3E9S4</accession>
<dbReference type="InterPro" id="IPR001029">
    <property type="entry name" value="Flagellin_N"/>
</dbReference>
<dbReference type="PANTHER" id="PTHR42792:SF2">
    <property type="entry name" value="FLAGELLIN"/>
    <property type="match status" value="1"/>
</dbReference>
<evidence type="ECO:0000256" key="4">
    <source>
        <dbReference type="RuleBase" id="RU362073"/>
    </source>
</evidence>
<keyword evidence="7" id="KW-0966">Cell projection</keyword>
<comment type="similarity">
    <text evidence="1 4">Belongs to the bacterial flagellin family.</text>
</comment>